<dbReference type="EMBL" id="REGN01003574">
    <property type="protein sequence ID" value="RNA21861.1"/>
    <property type="molecule type" value="Genomic_DNA"/>
</dbReference>
<dbReference type="AlphaFoldDB" id="A0A3M7REG6"/>
<reference evidence="1 2" key="1">
    <citation type="journal article" date="2018" name="Sci. Rep.">
        <title>Genomic signatures of local adaptation to the degree of environmental predictability in rotifers.</title>
        <authorList>
            <person name="Franch-Gras L."/>
            <person name="Hahn C."/>
            <person name="Garcia-Roger E.M."/>
            <person name="Carmona M.J."/>
            <person name="Serra M."/>
            <person name="Gomez A."/>
        </authorList>
    </citation>
    <scope>NUCLEOTIDE SEQUENCE [LARGE SCALE GENOMIC DNA]</scope>
    <source>
        <strain evidence="1">HYR1</strain>
    </source>
</reference>
<proteinExistence type="predicted"/>
<organism evidence="1 2">
    <name type="scientific">Brachionus plicatilis</name>
    <name type="common">Marine rotifer</name>
    <name type="synonym">Brachionus muelleri</name>
    <dbReference type="NCBI Taxonomy" id="10195"/>
    <lineage>
        <taxon>Eukaryota</taxon>
        <taxon>Metazoa</taxon>
        <taxon>Spiralia</taxon>
        <taxon>Gnathifera</taxon>
        <taxon>Rotifera</taxon>
        <taxon>Eurotatoria</taxon>
        <taxon>Monogononta</taxon>
        <taxon>Pseudotrocha</taxon>
        <taxon>Ploima</taxon>
        <taxon>Brachionidae</taxon>
        <taxon>Brachionus</taxon>
    </lineage>
</organism>
<sequence>MKSFTRSSVYQGYKTVEGQLVSGDAFPSKALQLNIISQKLELDKLKKFKGRILQFTIIIK</sequence>
<comment type="caution">
    <text evidence="1">The sequence shown here is derived from an EMBL/GenBank/DDBJ whole genome shotgun (WGS) entry which is preliminary data.</text>
</comment>
<keyword evidence="2" id="KW-1185">Reference proteome</keyword>
<gene>
    <name evidence="1" type="ORF">BpHYR1_049520</name>
</gene>
<protein>
    <submittedName>
        <fullName evidence="1">Uncharacterized protein</fullName>
    </submittedName>
</protein>
<evidence type="ECO:0000313" key="1">
    <source>
        <dbReference type="EMBL" id="RNA21861.1"/>
    </source>
</evidence>
<dbReference type="Proteomes" id="UP000276133">
    <property type="component" value="Unassembled WGS sequence"/>
</dbReference>
<accession>A0A3M7REG6</accession>
<name>A0A3M7REG6_BRAPC</name>
<evidence type="ECO:0000313" key="2">
    <source>
        <dbReference type="Proteomes" id="UP000276133"/>
    </source>
</evidence>